<gene>
    <name evidence="4" type="ordered locus">HBHAL_4248</name>
</gene>
<dbReference type="AlphaFoldDB" id="I0JR20"/>
<dbReference type="EMBL" id="HE717023">
    <property type="protein sequence ID" value="CCG46590.1"/>
    <property type="molecule type" value="Genomic_DNA"/>
</dbReference>
<evidence type="ECO:0000256" key="1">
    <source>
        <dbReference type="ARBA" id="ARBA00022603"/>
    </source>
</evidence>
<dbReference type="InterPro" id="IPR041698">
    <property type="entry name" value="Methyltransf_25"/>
</dbReference>
<reference evidence="4 5" key="1">
    <citation type="journal article" date="2013" name="Environ. Microbiol.">
        <title>Chloride and organic osmolytes: a hybrid strategy to cope with elevated salinities by the moderately halophilic, chloride-dependent bacterium Halobacillus halophilus.</title>
        <authorList>
            <person name="Saum S.H."/>
            <person name="Pfeiffer F."/>
            <person name="Palm P."/>
            <person name="Rampp M."/>
            <person name="Schuster S.C."/>
            <person name="Muller V."/>
            <person name="Oesterhelt D."/>
        </authorList>
    </citation>
    <scope>NUCLEOTIDE SEQUENCE [LARGE SCALE GENOMIC DNA]</scope>
    <source>
        <strain evidence="5">ATCC 35676 / DSM 2266 / JCM 20832 / KCTC 3685 / LMG 17431 / NBRC 102448 / NCIMB 2269</strain>
    </source>
</reference>
<dbReference type="STRING" id="866895.HBHAL_4248"/>
<name>I0JR20_HALH3</name>
<dbReference type="RefSeq" id="WP_014644478.1">
    <property type="nucleotide sequence ID" value="NC_017668.1"/>
</dbReference>
<dbReference type="KEGG" id="hhd:HBHAL_4248"/>
<evidence type="ECO:0000256" key="2">
    <source>
        <dbReference type="ARBA" id="ARBA00022679"/>
    </source>
</evidence>
<evidence type="ECO:0000259" key="3">
    <source>
        <dbReference type="Pfam" id="PF13649"/>
    </source>
</evidence>
<dbReference type="PANTHER" id="PTHR43861:SF1">
    <property type="entry name" value="TRANS-ACONITATE 2-METHYLTRANSFERASE"/>
    <property type="match status" value="1"/>
</dbReference>
<evidence type="ECO:0000313" key="4">
    <source>
        <dbReference type="EMBL" id="CCG46590.1"/>
    </source>
</evidence>
<organism evidence="4 5">
    <name type="scientific">Halobacillus halophilus (strain ATCC 35676 / DSM 2266 / JCM 20832 / KCTC 3685 / LMG 17431 / NBRC 102448 / NCIMB 2269)</name>
    <name type="common">Sporosarcina halophila</name>
    <dbReference type="NCBI Taxonomy" id="866895"/>
    <lineage>
        <taxon>Bacteria</taxon>
        <taxon>Bacillati</taxon>
        <taxon>Bacillota</taxon>
        <taxon>Bacilli</taxon>
        <taxon>Bacillales</taxon>
        <taxon>Bacillaceae</taxon>
        <taxon>Halobacillus</taxon>
    </lineage>
</organism>
<dbReference type="GO" id="GO:0008168">
    <property type="term" value="F:methyltransferase activity"/>
    <property type="evidence" value="ECO:0007669"/>
    <property type="project" value="UniProtKB-KW"/>
</dbReference>
<proteinExistence type="predicted"/>
<feature type="domain" description="Methyltransferase" evidence="3">
    <location>
        <begin position="43"/>
        <end position="135"/>
    </location>
</feature>
<keyword evidence="5" id="KW-1185">Reference proteome</keyword>
<dbReference type="HOGENOM" id="CLU_037990_8_1_9"/>
<dbReference type="Gene3D" id="3.40.50.150">
    <property type="entry name" value="Vaccinia Virus protein VP39"/>
    <property type="match status" value="1"/>
</dbReference>
<keyword evidence="2" id="KW-0808">Transferase</keyword>
<dbReference type="eggNOG" id="COG2226">
    <property type="taxonomic scope" value="Bacteria"/>
</dbReference>
<dbReference type="CDD" id="cd02440">
    <property type="entry name" value="AdoMet_MTases"/>
    <property type="match status" value="1"/>
</dbReference>
<dbReference type="PANTHER" id="PTHR43861">
    <property type="entry name" value="TRANS-ACONITATE 2-METHYLTRANSFERASE-RELATED"/>
    <property type="match status" value="1"/>
</dbReference>
<dbReference type="InterPro" id="IPR029063">
    <property type="entry name" value="SAM-dependent_MTases_sf"/>
</dbReference>
<protein>
    <recommendedName>
        <fullName evidence="3">Methyltransferase domain-containing protein</fullName>
    </recommendedName>
</protein>
<dbReference type="Pfam" id="PF13649">
    <property type="entry name" value="Methyltransf_25"/>
    <property type="match status" value="1"/>
</dbReference>
<dbReference type="GO" id="GO:0032259">
    <property type="term" value="P:methylation"/>
    <property type="evidence" value="ECO:0007669"/>
    <property type="project" value="UniProtKB-KW"/>
</dbReference>
<keyword evidence="1" id="KW-0489">Methyltransferase</keyword>
<dbReference type="SUPFAM" id="SSF53335">
    <property type="entry name" value="S-adenosyl-L-methionine-dependent methyltransferases"/>
    <property type="match status" value="1"/>
</dbReference>
<evidence type="ECO:0000313" key="5">
    <source>
        <dbReference type="Proteomes" id="UP000007397"/>
    </source>
</evidence>
<accession>I0JR20</accession>
<sequence length="253" mass="29997">MKETDFSTIADHYDNNHYRVKELEKDTTLKAHITKQKKEKYEVLDLSCGTGLYLAKQVPLFHDSRVRWTGLDASEAMLEKAKEKLGSIQLVHGCAESMPFESDKFDYIVNNYSFHHYQDKERALDEITRILTTNGLYKMHNMAIHAMPKWWVYHYFPQAYVEDVQRFWHHDEIYEALKKRGLEVQLHVDYRRQEVTVSDYLPHAENRDISVLTLISDDVYEKGLNKMKQEVKEDPLLTIPHEFAELFLTAKRR</sequence>
<dbReference type="PATRIC" id="fig|866895.3.peg.3280"/>
<dbReference type="Proteomes" id="UP000007397">
    <property type="component" value="Chromosome"/>
</dbReference>